<keyword evidence="4" id="KW-0472">Membrane</keyword>
<evidence type="ECO:0000259" key="10">
    <source>
        <dbReference type="Pfam" id="PF21305"/>
    </source>
</evidence>
<evidence type="ECO:0000256" key="1">
    <source>
        <dbReference type="ARBA" id="ARBA00004370"/>
    </source>
</evidence>
<comment type="caution">
    <text evidence="11">The sequence shown here is derived from an EMBL/GenBank/DDBJ whole genome shotgun (WGS) entry which is preliminary data.</text>
</comment>
<feature type="domain" description="NolW-like" evidence="9">
    <location>
        <begin position="115"/>
        <end position="181"/>
    </location>
</feature>
<evidence type="ECO:0000256" key="5">
    <source>
        <dbReference type="RuleBase" id="RU004003"/>
    </source>
</evidence>
<dbReference type="RefSeq" id="WP_019952898.1">
    <property type="nucleotide sequence ID" value="NZ_JBHLVX010000021.1"/>
</dbReference>
<feature type="signal peptide" evidence="7">
    <location>
        <begin position="1"/>
        <end position="19"/>
    </location>
</feature>
<gene>
    <name evidence="11" type="ORF">ACFFHW_06055</name>
</gene>
<evidence type="ECO:0000256" key="2">
    <source>
        <dbReference type="ARBA" id="ARBA00022692"/>
    </source>
</evidence>
<sequence>MRKFVVSILLGLVAGTAHAIPIEMQDTDVRDFVQWYADHTGRPLVVAPDVSGTVTAWADDVSEAQLPDFFRGVLRANGYRIGDGTPPVVEPTTPARNDFMRNVAADSAPAPPIVSRVFTLDSIRADDAQPLIASFLDADSATGSAQVQLLRGSNGLLVSATAEQLDRLEPLLPSIDRPSDQVLIQAILFETTEGDSFDFSFAAGRARNGSDLAGGFNTSALGDALAYAGGSFGIFDGSILSVALRAIERNSSARILSTPQVLTLSGERGIISVGQNVPIVTGRLTGQAADVTNPFQTIERRDVGVRLDVLPVVSSDGLIVMAIDTNADSVSSSVQASDIVTNQRSITTTVQIRSGQALLLGGLVSEERSDSDASVPVLSDLPLIGGLFRSTSRSYQHRKLYVLLRATVLPTVAGANT</sequence>
<dbReference type="InterPro" id="IPR049371">
    <property type="entry name" value="GspD-like_N0"/>
</dbReference>
<evidence type="ECO:0000256" key="6">
    <source>
        <dbReference type="RuleBase" id="RU004004"/>
    </source>
</evidence>
<dbReference type="PRINTS" id="PR00811">
    <property type="entry name" value="BCTERIALGSPD"/>
</dbReference>
<comment type="similarity">
    <text evidence="5">Belongs to the bacterial secretin family.</text>
</comment>
<keyword evidence="6" id="KW-0813">Transport</keyword>
<evidence type="ECO:0000256" key="7">
    <source>
        <dbReference type="SAM" id="SignalP"/>
    </source>
</evidence>
<keyword evidence="12" id="KW-1185">Reference proteome</keyword>
<evidence type="ECO:0000313" key="11">
    <source>
        <dbReference type="EMBL" id="MFC0267563.1"/>
    </source>
</evidence>
<protein>
    <submittedName>
        <fullName evidence="11">Secretin N-terminal domain-containing protein</fullName>
    </submittedName>
</protein>
<dbReference type="InterPro" id="IPR001775">
    <property type="entry name" value="GspD/PilQ"/>
</dbReference>
<evidence type="ECO:0000256" key="3">
    <source>
        <dbReference type="ARBA" id="ARBA00022729"/>
    </source>
</evidence>
<dbReference type="InterPro" id="IPR038591">
    <property type="entry name" value="NolW-like_sf"/>
</dbReference>
<feature type="domain" description="Type II/III secretion system secretin-like" evidence="8">
    <location>
        <begin position="246"/>
        <end position="409"/>
    </location>
</feature>
<keyword evidence="3 7" id="KW-0732">Signal</keyword>
<dbReference type="Pfam" id="PF03958">
    <property type="entry name" value="Secretin_N"/>
    <property type="match status" value="1"/>
</dbReference>
<comment type="subcellular location">
    <subcellularLocation>
        <location evidence="6">Cell outer membrane</location>
    </subcellularLocation>
    <subcellularLocation>
        <location evidence="1">Membrane</location>
    </subcellularLocation>
</comment>
<feature type="domain" description="GspD-like N0" evidence="10">
    <location>
        <begin position="23"/>
        <end position="81"/>
    </location>
</feature>
<dbReference type="InterPro" id="IPR004846">
    <property type="entry name" value="T2SS/T3SS_dom"/>
</dbReference>
<dbReference type="PANTHER" id="PTHR30332">
    <property type="entry name" value="PROBABLE GENERAL SECRETION PATHWAY PROTEIN D"/>
    <property type="match status" value="1"/>
</dbReference>
<dbReference type="Pfam" id="PF21305">
    <property type="entry name" value="type_II_gspD_N0"/>
    <property type="match status" value="1"/>
</dbReference>
<dbReference type="Pfam" id="PF00263">
    <property type="entry name" value="Secretin"/>
    <property type="match status" value="1"/>
</dbReference>
<feature type="chain" id="PRO_5047263077" evidence="7">
    <location>
        <begin position="20"/>
        <end position="417"/>
    </location>
</feature>
<evidence type="ECO:0000256" key="4">
    <source>
        <dbReference type="ARBA" id="ARBA00023136"/>
    </source>
</evidence>
<dbReference type="Gene3D" id="3.30.1370.120">
    <property type="match status" value="1"/>
</dbReference>
<dbReference type="InterPro" id="IPR005644">
    <property type="entry name" value="NolW-like"/>
</dbReference>
<evidence type="ECO:0000259" key="8">
    <source>
        <dbReference type="Pfam" id="PF00263"/>
    </source>
</evidence>
<keyword evidence="2" id="KW-0812">Transmembrane</keyword>
<evidence type="ECO:0000313" key="12">
    <source>
        <dbReference type="Proteomes" id="UP001589814"/>
    </source>
</evidence>
<proteinExistence type="inferred from homology"/>
<dbReference type="InterPro" id="IPR050810">
    <property type="entry name" value="Bact_Secretion_Sys_Channel"/>
</dbReference>
<dbReference type="PANTHER" id="PTHR30332:SF24">
    <property type="entry name" value="SECRETIN GSPD-RELATED"/>
    <property type="match status" value="1"/>
</dbReference>
<accession>A0ABV6G1M7</accession>
<evidence type="ECO:0000259" key="9">
    <source>
        <dbReference type="Pfam" id="PF03958"/>
    </source>
</evidence>
<organism evidence="11 12">
    <name type="scientific">Kushneria aurantia</name>
    <dbReference type="NCBI Taxonomy" id="504092"/>
    <lineage>
        <taxon>Bacteria</taxon>
        <taxon>Pseudomonadati</taxon>
        <taxon>Pseudomonadota</taxon>
        <taxon>Gammaproteobacteria</taxon>
        <taxon>Oceanospirillales</taxon>
        <taxon>Halomonadaceae</taxon>
        <taxon>Kushneria</taxon>
    </lineage>
</organism>
<name>A0ABV6G1M7_9GAMM</name>
<reference evidence="11 12" key="1">
    <citation type="submission" date="2024-09" db="EMBL/GenBank/DDBJ databases">
        <authorList>
            <person name="Sun Q."/>
            <person name="Mori K."/>
        </authorList>
    </citation>
    <scope>NUCLEOTIDE SEQUENCE [LARGE SCALE GENOMIC DNA]</scope>
    <source>
        <strain evidence="11 12">CCM 7415</strain>
    </source>
</reference>
<dbReference type="EMBL" id="JBHLVX010000021">
    <property type="protein sequence ID" value="MFC0267563.1"/>
    <property type="molecule type" value="Genomic_DNA"/>
</dbReference>
<dbReference type="PRINTS" id="PR01032">
    <property type="entry name" value="PHAGEIV"/>
</dbReference>
<dbReference type="Gene3D" id="3.55.50.30">
    <property type="match status" value="1"/>
</dbReference>
<dbReference type="Proteomes" id="UP001589814">
    <property type="component" value="Unassembled WGS sequence"/>
</dbReference>